<protein>
    <submittedName>
        <fullName evidence="2">Uncharacterized protein</fullName>
    </submittedName>
</protein>
<name>A0AAD8E431_DIPPU</name>
<feature type="non-terminal residue" evidence="2">
    <location>
        <position position="55"/>
    </location>
</feature>
<keyword evidence="1" id="KW-0472">Membrane</keyword>
<evidence type="ECO:0000313" key="3">
    <source>
        <dbReference type="Proteomes" id="UP001233999"/>
    </source>
</evidence>
<sequence>AASFIPFLLGDRFLKILVLYCIACVVHIVYLFCLAMPVDGESVDSSLPRMHNVRV</sequence>
<evidence type="ECO:0000313" key="2">
    <source>
        <dbReference type="EMBL" id="KAJ9576520.1"/>
    </source>
</evidence>
<organism evidence="2 3">
    <name type="scientific">Diploptera punctata</name>
    <name type="common">Pacific beetle cockroach</name>
    <dbReference type="NCBI Taxonomy" id="6984"/>
    <lineage>
        <taxon>Eukaryota</taxon>
        <taxon>Metazoa</taxon>
        <taxon>Ecdysozoa</taxon>
        <taxon>Arthropoda</taxon>
        <taxon>Hexapoda</taxon>
        <taxon>Insecta</taxon>
        <taxon>Pterygota</taxon>
        <taxon>Neoptera</taxon>
        <taxon>Polyneoptera</taxon>
        <taxon>Dictyoptera</taxon>
        <taxon>Blattodea</taxon>
        <taxon>Blaberoidea</taxon>
        <taxon>Blaberidae</taxon>
        <taxon>Diplopterinae</taxon>
        <taxon>Diploptera</taxon>
    </lineage>
</organism>
<gene>
    <name evidence="2" type="ORF">L9F63_025583</name>
</gene>
<feature type="transmembrane region" description="Helical" evidence="1">
    <location>
        <begin position="17"/>
        <end position="38"/>
    </location>
</feature>
<comment type="caution">
    <text evidence="2">The sequence shown here is derived from an EMBL/GenBank/DDBJ whole genome shotgun (WGS) entry which is preliminary data.</text>
</comment>
<accession>A0AAD8E431</accession>
<keyword evidence="3" id="KW-1185">Reference proteome</keyword>
<reference evidence="2" key="2">
    <citation type="submission" date="2023-05" db="EMBL/GenBank/DDBJ databases">
        <authorList>
            <person name="Fouks B."/>
        </authorList>
    </citation>
    <scope>NUCLEOTIDE SEQUENCE</scope>
    <source>
        <strain evidence="2">Stay&amp;Tobe</strain>
        <tissue evidence="2">Testes</tissue>
    </source>
</reference>
<dbReference type="Proteomes" id="UP001233999">
    <property type="component" value="Unassembled WGS sequence"/>
</dbReference>
<keyword evidence="1" id="KW-1133">Transmembrane helix</keyword>
<reference evidence="2" key="1">
    <citation type="journal article" date="2023" name="IScience">
        <title>Live-bearing cockroach genome reveals convergent evolutionary mechanisms linked to viviparity in insects and beyond.</title>
        <authorList>
            <person name="Fouks B."/>
            <person name="Harrison M.C."/>
            <person name="Mikhailova A.A."/>
            <person name="Marchal E."/>
            <person name="English S."/>
            <person name="Carruthers M."/>
            <person name="Jennings E.C."/>
            <person name="Chiamaka E.L."/>
            <person name="Frigard R.A."/>
            <person name="Pippel M."/>
            <person name="Attardo G.M."/>
            <person name="Benoit J.B."/>
            <person name="Bornberg-Bauer E."/>
            <person name="Tobe S.S."/>
        </authorList>
    </citation>
    <scope>NUCLEOTIDE SEQUENCE</scope>
    <source>
        <strain evidence="2">Stay&amp;Tobe</strain>
    </source>
</reference>
<dbReference type="EMBL" id="JASPKZ010009757">
    <property type="protein sequence ID" value="KAJ9576520.1"/>
    <property type="molecule type" value="Genomic_DNA"/>
</dbReference>
<feature type="non-terminal residue" evidence="2">
    <location>
        <position position="1"/>
    </location>
</feature>
<proteinExistence type="predicted"/>
<evidence type="ECO:0000256" key="1">
    <source>
        <dbReference type="SAM" id="Phobius"/>
    </source>
</evidence>
<keyword evidence="1" id="KW-0812">Transmembrane</keyword>
<dbReference type="AlphaFoldDB" id="A0AAD8E431"/>